<evidence type="ECO:0000256" key="1">
    <source>
        <dbReference type="SAM" id="SignalP"/>
    </source>
</evidence>
<proteinExistence type="predicted"/>
<accession>A0ABY8EXS5</accession>
<organism evidence="2 3">
    <name type="scientific">Roseibium porphyridii</name>
    <dbReference type="NCBI Taxonomy" id="2866279"/>
    <lineage>
        <taxon>Bacteria</taxon>
        <taxon>Pseudomonadati</taxon>
        <taxon>Pseudomonadota</taxon>
        <taxon>Alphaproteobacteria</taxon>
        <taxon>Hyphomicrobiales</taxon>
        <taxon>Stappiaceae</taxon>
        <taxon>Roseibium</taxon>
    </lineage>
</organism>
<dbReference type="Proteomes" id="UP001209803">
    <property type="component" value="Chromosome"/>
</dbReference>
<dbReference type="RefSeq" id="WP_265681691.1">
    <property type="nucleotide sequence ID" value="NZ_CP120863.1"/>
</dbReference>
<evidence type="ECO:0000313" key="3">
    <source>
        <dbReference type="Proteomes" id="UP001209803"/>
    </source>
</evidence>
<evidence type="ECO:0000313" key="2">
    <source>
        <dbReference type="EMBL" id="WFE87576.1"/>
    </source>
</evidence>
<feature type="chain" id="PRO_5046722988" evidence="1">
    <location>
        <begin position="20"/>
        <end position="325"/>
    </location>
</feature>
<dbReference type="InterPro" id="IPR036412">
    <property type="entry name" value="HAD-like_sf"/>
</dbReference>
<gene>
    <name evidence="2" type="ORF">K1718_15540</name>
</gene>
<dbReference type="Gene3D" id="3.40.50.1000">
    <property type="entry name" value="HAD superfamily/HAD-like"/>
    <property type="match status" value="1"/>
</dbReference>
<dbReference type="SUPFAM" id="SSF56784">
    <property type="entry name" value="HAD-like"/>
    <property type="match status" value="1"/>
</dbReference>
<keyword evidence="2" id="KW-0378">Hydrolase</keyword>
<dbReference type="CDD" id="cd01427">
    <property type="entry name" value="HAD_like"/>
    <property type="match status" value="1"/>
</dbReference>
<name>A0ABY8EXS5_9HYPH</name>
<dbReference type="EMBL" id="CP120863">
    <property type="protein sequence ID" value="WFE87576.1"/>
    <property type="molecule type" value="Genomic_DNA"/>
</dbReference>
<dbReference type="Pfam" id="PF12710">
    <property type="entry name" value="HAD"/>
    <property type="match status" value="1"/>
</dbReference>
<keyword evidence="1" id="KW-0732">Signal</keyword>
<sequence>MRLFCSIAVVLMVTGSAIADPLPSWNDNAAKAQIIDFVGSVTDPASPEYVTPIQRVAVFDNDGTLWAEKPVYFQLLYALDKLKQKAAANPEILTSATLEAAAAGDMDAVAKSGEEGLLEIVMASHAGLSVDAFTQDVANWIKSAKHPTRNVPYTDMTYQPMLELLRFLRDEGFDTYIVSGGGIHFMRAFVEEAYGIPPEKVIGSAGVTRYAVVEGVPTILKDPGIAFIDDKAGKPVGIDNKIGKKPIFVGGNSDGDFEMLEWATSGDGPRFGLIVHHTDAEREWAYDRNSHVGKLVRGLDEGPDRGWLLVDMAKDWNRVWSGSPN</sequence>
<dbReference type="InterPro" id="IPR023214">
    <property type="entry name" value="HAD_sf"/>
</dbReference>
<reference evidence="2 3" key="1">
    <citation type="submission" date="2023-03" db="EMBL/GenBank/DDBJ databases">
        <title>Roseibium porphyridii sp. nov. and Roseibium rhodosorbium sp. nov. isolated from marine algae, Porphyridium cruentum and Rhodosorus marinus, respectively.</title>
        <authorList>
            <person name="Lee M.W."/>
            <person name="Choi B.J."/>
            <person name="Lee J.K."/>
            <person name="Choi D.G."/>
            <person name="Baek J.H."/>
            <person name="Bayburt H."/>
            <person name="Kim J.M."/>
            <person name="Han D.M."/>
            <person name="Kim K.H."/>
            <person name="Jeon C.O."/>
        </authorList>
    </citation>
    <scope>NUCLEOTIDE SEQUENCE [LARGE SCALE GENOMIC DNA]</scope>
    <source>
        <strain evidence="2 3">KMA01</strain>
    </source>
</reference>
<protein>
    <submittedName>
        <fullName evidence="2">HAD family hydrolase</fullName>
    </submittedName>
</protein>
<keyword evidence="3" id="KW-1185">Reference proteome</keyword>
<dbReference type="GO" id="GO:0016787">
    <property type="term" value="F:hydrolase activity"/>
    <property type="evidence" value="ECO:0007669"/>
    <property type="project" value="UniProtKB-KW"/>
</dbReference>
<feature type="signal peptide" evidence="1">
    <location>
        <begin position="1"/>
        <end position="19"/>
    </location>
</feature>